<keyword evidence="2" id="KW-0812">Transmembrane</keyword>
<dbReference type="AlphaFoldDB" id="A0A1I7RW57"/>
<sequence>MFFPAGRIYSTVLAICLFLALFTSEVLSQVAEDTSLINETNLQTALQSDFECSFDKIEWIQVKFVRNLSIWKYEIAKDGGKYKVVLRKIYNQTEPELRFTKAFDGSQPLKLSFRPGKVWTCSDDEKMVNHSSSLLQRVDSFSVKYVSKDAMKKQCTIAASTVEKDPLVDVAPFDEELEMCLSRSSTTRNPPTLHSTTGHHGNTTTSKPPVPPSTSTLPTNPTTVPTKKSTTVNPPTPETSTTHHSASSTPTSTTTSRNPPTVRSTTVHHTTKTTPMPPVPPSTSTLPTKPTSVPTEKTTTVNPPTPPTSTTHHAASSTPTSTTTSRNPSTVRSTTSSKTTPNPPVPPTTSTLRTTSTAVTTGGPTRKSSTVKPPTPQTSTTHPASSTPTSTSRRPVTGTGTTAEPATHVSDNITTLEPITGTADYNITTIEPGNSTHDNLSKLRLEARRVLFLIAAQSIALVVFAFIFLGLLKASAILKPITTQKKER</sequence>
<evidence type="ECO:0000313" key="5">
    <source>
        <dbReference type="EMBL" id="CAG9095156.1"/>
    </source>
</evidence>
<evidence type="ECO:0000256" key="2">
    <source>
        <dbReference type="SAM" id="Phobius"/>
    </source>
</evidence>
<accession>A0A1I7RW57</accession>
<dbReference type="Proteomes" id="UP000659654">
    <property type="component" value="Unassembled WGS sequence"/>
</dbReference>
<reference evidence="5" key="2">
    <citation type="submission" date="2020-08" db="EMBL/GenBank/DDBJ databases">
        <authorList>
            <person name="Kikuchi T."/>
        </authorList>
    </citation>
    <scope>NUCLEOTIDE SEQUENCE</scope>
    <source>
        <strain evidence="4">Ka4C1</strain>
    </source>
</reference>
<evidence type="ECO:0000313" key="8">
    <source>
        <dbReference type="WBParaSite" id="BXY_0497000.1"/>
    </source>
</evidence>
<gene>
    <name evidence="4" type="ORF">BXYJ_LOCUS3592</name>
</gene>
<feature type="compositionally biased region" description="Low complexity" evidence="1">
    <location>
        <begin position="282"/>
        <end position="340"/>
    </location>
</feature>
<evidence type="ECO:0000256" key="3">
    <source>
        <dbReference type="SAM" id="SignalP"/>
    </source>
</evidence>
<dbReference type="SMR" id="A0A1I7RW57"/>
<name>A0A1I7RW57_BURXY</name>
<dbReference type="WBParaSite" id="BXY_0497000.1">
    <property type="protein sequence ID" value="BXY_0497000.1"/>
    <property type="gene ID" value="BXY_0497000"/>
</dbReference>
<keyword evidence="2" id="KW-1133">Transmembrane helix</keyword>
<feature type="region of interest" description="Disordered" evidence="1">
    <location>
        <begin position="182"/>
        <end position="408"/>
    </location>
</feature>
<dbReference type="EMBL" id="CAJFDI010000002">
    <property type="protein sequence ID" value="CAD5214563.1"/>
    <property type="molecule type" value="Genomic_DNA"/>
</dbReference>
<evidence type="ECO:0000256" key="1">
    <source>
        <dbReference type="SAM" id="MobiDB-lite"/>
    </source>
</evidence>
<evidence type="ECO:0000313" key="7">
    <source>
        <dbReference type="Proteomes" id="UP000659654"/>
    </source>
</evidence>
<feature type="compositionally biased region" description="Low complexity" evidence="1">
    <location>
        <begin position="377"/>
        <end position="402"/>
    </location>
</feature>
<feature type="compositionally biased region" description="Low complexity" evidence="1">
    <location>
        <begin position="348"/>
        <end position="366"/>
    </location>
</feature>
<feature type="signal peptide" evidence="3">
    <location>
        <begin position="1"/>
        <end position="28"/>
    </location>
</feature>
<keyword evidence="3" id="KW-0732">Signal</keyword>
<feature type="transmembrane region" description="Helical" evidence="2">
    <location>
        <begin position="450"/>
        <end position="472"/>
    </location>
</feature>
<keyword evidence="7" id="KW-1185">Reference proteome</keyword>
<keyword evidence="2" id="KW-0472">Membrane</keyword>
<dbReference type="Proteomes" id="UP000582659">
    <property type="component" value="Unassembled WGS sequence"/>
</dbReference>
<protein>
    <submittedName>
        <fullName evidence="4">(pine wood nematode) hypothetical protein</fullName>
    </submittedName>
</protein>
<feature type="chain" id="PRO_5036021981" evidence="3">
    <location>
        <begin position="29"/>
        <end position="488"/>
    </location>
</feature>
<organism evidence="6 8">
    <name type="scientific">Bursaphelenchus xylophilus</name>
    <name type="common">Pinewood nematode worm</name>
    <name type="synonym">Aphelenchoides xylophilus</name>
    <dbReference type="NCBI Taxonomy" id="6326"/>
    <lineage>
        <taxon>Eukaryota</taxon>
        <taxon>Metazoa</taxon>
        <taxon>Ecdysozoa</taxon>
        <taxon>Nematoda</taxon>
        <taxon>Chromadorea</taxon>
        <taxon>Rhabditida</taxon>
        <taxon>Tylenchina</taxon>
        <taxon>Tylenchomorpha</taxon>
        <taxon>Aphelenchoidea</taxon>
        <taxon>Aphelenchoididae</taxon>
        <taxon>Bursaphelenchus</taxon>
    </lineage>
</organism>
<dbReference type="Proteomes" id="UP000095284">
    <property type="component" value="Unplaced"/>
</dbReference>
<feature type="compositionally biased region" description="Low complexity" evidence="1">
    <location>
        <begin position="192"/>
        <end position="274"/>
    </location>
</feature>
<proteinExistence type="predicted"/>
<evidence type="ECO:0000313" key="4">
    <source>
        <dbReference type="EMBL" id="CAD5214563.1"/>
    </source>
</evidence>
<dbReference type="EMBL" id="CAJFCV020000002">
    <property type="protein sequence ID" value="CAG9095156.1"/>
    <property type="molecule type" value="Genomic_DNA"/>
</dbReference>
<evidence type="ECO:0000313" key="6">
    <source>
        <dbReference type="Proteomes" id="UP000095284"/>
    </source>
</evidence>
<reference evidence="8" key="1">
    <citation type="submission" date="2016-11" db="UniProtKB">
        <authorList>
            <consortium name="WormBaseParasite"/>
        </authorList>
    </citation>
    <scope>IDENTIFICATION</scope>
</reference>